<feature type="compositionally biased region" description="Low complexity" evidence="1">
    <location>
        <begin position="289"/>
        <end position="300"/>
    </location>
</feature>
<evidence type="ECO:0000313" key="2">
    <source>
        <dbReference type="EMBL" id="KAH0916377.1"/>
    </source>
</evidence>
<organism evidence="2 3">
    <name type="scientific">Brassica napus</name>
    <name type="common">Rape</name>
    <dbReference type="NCBI Taxonomy" id="3708"/>
    <lineage>
        <taxon>Eukaryota</taxon>
        <taxon>Viridiplantae</taxon>
        <taxon>Streptophyta</taxon>
        <taxon>Embryophyta</taxon>
        <taxon>Tracheophyta</taxon>
        <taxon>Spermatophyta</taxon>
        <taxon>Magnoliopsida</taxon>
        <taxon>eudicotyledons</taxon>
        <taxon>Gunneridae</taxon>
        <taxon>Pentapetalae</taxon>
        <taxon>rosids</taxon>
        <taxon>malvids</taxon>
        <taxon>Brassicales</taxon>
        <taxon>Brassicaceae</taxon>
        <taxon>Brassiceae</taxon>
        <taxon>Brassica</taxon>
    </lineage>
</organism>
<keyword evidence="3" id="KW-1185">Reference proteome</keyword>
<feature type="region of interest" description="Disordered" evidence="1">
    <location>
        <begin position="248"/>
        <end position="309"/>
    </location>
</feature>
<reference evidence="2 3" key="1">
    <citation type="submission" date="2021-05" db="EMBL/GenBank/DDBJ databases">
        <title>Genome Assembly of Synthetic Allotetraploid Brassica napus Reveals Homoeologous Exchanges between Subgenomes.</title>
        <authorList>
            <person name="Davis J.T."/>
        </authorList>
    </citation>
    <scope>NUCLEOTIDE SEQUENCE [LARGE SCALE GENOMIC DNA]</scope>
    <source>
        <strain evidence="3">cv. Da-Ae</strain>
        <tissue evidence="2">Seedling</tissue>
    </source>
</reference>
<feature type="non-terminal residue" evidence="2">
    <location>
        <position position="309"/>
    </location>
</feature>
<sequence>MGVATLLLDSQSTMMPATVKVNRLETHRPNLKTGVESFRFRCHSELLGLANTNTQLPDIVGEITAVKSTVTDPPQNNNRLMATIKMDNDVSVTMSLFDSQAVKLHKQLESVGGDPRVLVAASINPKIVGGRLFLNAASGTHIYFDKETTAGETYFYRLVAQDTGLPSAAPLLKSYAKVESLRIAELNEFVISASSQEIDFICTGKVTGIKLDKGLCYVSCSNCTKSSNALSQLSPVCIAGNGVNPEDTQAPPFVAGMEGRPTHSRLRSGGDDDNGDNNSGAISVRSKVETGGSSQVQGSSEVKKNAVRH</sequence>
<evidence type="ECO:0000256" key="1">
    <source>
        <dbReference type="SAM" id="MobiDB-lite"/>
    </source>
</evidence>
<dbReference type="EMBL" id="JAGKQM010000008">
    <property type="protein sequence ID" value="KAH0916377.1"/>
    <property type="molecule type" value="Genomic_DNA"/>
</dbReference>
<accession>A0ABQ8CH34</accession>
<evidence type="ECO:0008006" key="4">
    <source>
        <dbReference type="Google" id="ProtNLM"/>
    </source>
</evidence>
<evidence type="ECO:0000313" key="3">
    <source>
        <dbReference type="Proteomes" id="UP000824890"/>
    </source>
</evidence>
<gene>
    <name evidence="2" type="ORF">HID58_030823</name>
</gene>
<protein>
    <recommendedName>
        <fullName evidence="4">Replication factor A C-terminal domain-containing protein</fullName>
    </recommendedName>
</protein>
<comment type="caution">
    <text evidence="2">The sequence shown here is derived from an EMBL/GenBank/DDBJ whole genome shotgun (WGS) entry which is preliminary data.</text>
</comment>
<dbReference type="Proteomes" id="UP000824890">
    <property type="component" value="Unassembled WGS sequence"/>
</dbReference>
<name>A0ABQ8CH34_BRANA</name>
<proteinExistence type="predicted"/>
<dbReference type="InterPro" id="IPR012340">
    <property type="entry name" value="NA-bd_OB-fold"/>
</dbReference>
<dbReference type="Gene3D" id="2.40.50.140">
    <property type="entry name" value="Nucleic acid-binding proteins"/>
    <property type="match status" value="1"/>
</dbReference>